<dbReference type="InterPro" id="IPR036388">
    <property type="entry name" value="WH-like_DNA-bd_sf"/>
</dbReference>
<dbReference type="Gene3D" id="1.10.510.10">
    <property type="entry name" value="Transferase(Phosphotransferase) domain 1"/>
    <property type="match status" value="1"/>
</dbReference>
<proteinExistence type="predicted"/>
<feature type="domain" description="Protein kinase" evidence="3">
    <location>
        <begin position="1"/>
        <end position="166"/>
    </location>
</feature>
<evidence type="ECO:0000259" key="3">
    <source>
        <dbReference type="PROSITE" id="PS50011"/>
    </source>
</evidence>
<dbReference type="OrthoDB" id="9801841at2"/>
<name>A0A3A6PGI6_9BACL</name>
<dbReference type="Pfam" id="PF00196">
    <property type="entry name" value="GerE"/>
    <property type="match status" value="1"/>
</dbReference>
<dbReference type="SUPFAM" id="SSF46894">
    <property type="entry name" value="C-terminal effector domain of the bipartite response regulators"/>
    <property type="match status" value="1"/>
</dbReference>
<keyword evidence="2" id="KW-0804">Transcription</keyword>
<organism evidence="5 6">
    <name type="scientific">Paenibacillus pinisoli</name>
    <dbReference type="NCBI Taxonomy" id="1276110"/>
    <lineage>
        <taxon>Bacteria</taxon>
        <taxon>Bacillati</taxon>
        <taxon>Bacillota</taxon>
        <taxon>Bacilli</taxon>
        <taxon>Bacillales</taxon>
        <taxon>Paenibacillaceae</taxon>
        <taxon>Paenibacillus</taxon>
    </lineage>
</organism>
<dbReference type="GO" id="GO:0004672">
    <property type="term" value="F:protein kinase activity"/>
    <property type="evidence" value="ECO:0007669"/>
    <property type="project" value="InterPro"/>
</dbReference>
<gene>
    <name evidence="5" type="ORF">D3P09_11715</name>
</gene>
<dbReference type="InterPro" id="IPR053159">
    <property type="entry name" value="Hybrid_Histidine_Kinase"/>
</dbReference>
<protein>
    <submittedName>
        <fullName evidence="5">Winged helix-turn-helix transcriptional regulator</fullName>
    </submittedName>
</protein>
<evidence type="ECO:0000313" key="6">
    <source>
        <dbReference type="Proteomes" id="UP000267798"/>
    </source>
</evidence>
<dbReference type="SMART" id="SM00421">
    <property type="entry name" value="HTH_LUXR"/>
    <property type="match status" value="1"/>
</dbReference>
<dbReference type="PROSITE" id="PS50043">
    <property type="entry name" value="HTH_LUXR_2"/>
    <property type="match status" value="1"/>
</dbReference>
<dbReference type="Gene3D" id="1.10.10.10">
    <property type="entry name" value="Winged helix-like DNA-binding domain superfamily/Winged helix DNA-binding domain"/>
    <property type="match status" value="1"/>
</dbReference>
<dbReference type="GO" id="GO:0005524">
    <property type="term" value="F:ATP binding"/>
    <property type="evidence" value="ECO:0007669"/>
    <property type="project" value="InterPro"/>
</dbReference>
<accession>A0A3A6PGI6</accession>
<evidence type="ECO:0000256" key="2">
    <source>
        <dbReference type="ARBA" id="ARBA00023163"/>
    </source>
</evidence>
<dbReference type="Gene3D" id="3.30.450.40">
    <property type="match status" value="1"/>
</dbReference>
<dbReference type="PROSITE" id="PS00622">
    <property type="entry name" value="HTH_LUXR_1"/>
    <property type="match status" value="1"/>
</dbReference>
<dbReference type="Pfam" id="PF13191">
    <property type="entry name" value="AAA_16"/>
    <property type="match status" value="1"/>
</dbReference>
<dbReference type="InterPro" id="IPR016032">
    <property type="entry name" value="Sig_transdc_resp-reg_C-effctor"/>
</dbReference>
<dbReference type="InterPro" id="IPR011009">
    <property type="entry name" value="Kinase-like_dom_sf"/>
</dbReference>
<dbReference type="InterPro" id="IPR027417">
    <property type="entry name" value="P-loop_NTPase"/>
</dbReference>
<dbReference type="GO" id="GO:0045892">
    <property type="term" value="P:negative regulation of DNA-templated transcription"/>
    <property type="evidence" value="ECO:0007669"/>
    <property type="project" value="UniProtKB-ARBA"/>
</dbReference>
<dbReference type="PANTHER" id="PTHR43642">
    <property type="entry name" value="HYBRID SIGNAL TRANSDUCTION HISTIDINE KINASE G"/>
    <property type="match status" value="1"/>
</dbReference>
<dbReference type="SUPFAM" id="SSF52540">
    <property type="entry name" value="P-loop containing nucleoside triphosphate hydrolases"/>
    <property type="match status" value="1"/>
</dbReference>
<dbReference type="PROSITE" id="PS50011">
    <property type="entry name" value="PROTEIN_KINASE_DOM"/>
    <property type="match status" value="1"/>
</dbReference>
<feature type="domain" description="HTH luxR-type" evidence="4">
    <location>
        <begin position="1363"/>
        <end position="1428"/>
    </location>
</feature>
<evidence type="ECO:0000313" key="5">
    <source>
        <dbReference type="EMBL" id="RJX40035.1"/>
    </source>
</evidence>
<evidence type="ECO:0000259" key="4">
    <source>
        <dbReference type="PROSITE" id="PS50043"/>
    </source>
</evidence>
<sequence length="1432" mass="160350">MSSSDNMLKEYGFRGSMDLPDFIRLAVVLTEMVGREHQQTSVIGNLDPDHIKIVSGGREARLIGSGESHAAYRSPEQSGRLNGVPDVRSDLYALGVILYEQLSGRLPLEPDWDGDWESAHIYKAPLPVSEIRPEWAGQLDAILMKLLAKSPEQRYQGAYGLLDDWKQCLAMLENDGVLASFELGRYDQARSFRWPSQLYGRDADLEMMESELKQAAQGEQIFRWITGPEGSGKTALAHSIREMAVLQGGRFVEGGFLRGQESAPLEPIVNALNEWLLQLWSEPPNIVEGLKSKLLSNFSSEAGTLTAMLPGMRMIFGETAGKGTLPNAEDMKRFTERVPDLIRCLAASLPPLVLFIDNMDCADRGTLDIIKALAKGAAASGLLFIGAFRTEESSVNNAEGMTAFYSSEVFASRLALQPLSYEDVRHYVSHALHEESSRLRLLASSLFYQTSGNPRQMELLLSNWLQEGKLSFHESRQRWTWDSGWMPSTGAGLNRDLMKENFGILPDEEKSLLAMAAAIGGAFHLALLAEACNCTPESAACMLRKAEAAGMVGREDDEGEESTYLFLHEYVREMAYGYDPEGNANRHLTIGRLLQQRYERSGEMSFAAVDQLNMGAGAMALWERRQLPVLNLEAGQSALADAQYASAKRYAQAGLIHAEDEQLPQTGSVYVQLRLAAAWSEYMGGNPQHGRDIVLDLKSRDQRLSRAERIQIWTPLIQFHAIVENDTAVEYVKEALEAYGWKYREGTSKLAVMKEVVQTQSAMYRKRHSLPLLSLHKDDEYLSLCMLMERCFLPLLMHNAEAQIELYARFIRYGISRGMNGPLAMLIASYNLLMHRVLPGYAQVVPALDLERITAADPSRLHRIFFISGMARQLESPQEASHLLFKAMRRSVEYGDKEFANIAMITCLIGYYGSLYELEDLLEFFSEHVGPSANDKTIEIVQIAKDYLAALQNESLMAEYVKMPQYAEEASEEDNYSCLCKLEVAFLSGHYRDALYWARRSRESELAEDWARVRKQRVFEALTLAALYPDASAEESKRIRKALHAQLRRMRKWKGHLGQGSSAYLLLKAECERLAGREQKALRYYIDAVKQSRSDKYGLMEGIICERLALCYKQDLISSGGAMIAMLDAGTAYSNWGVTSKVTQIRSEHAHLLGVAPKLYEVGAKRSLEENQTDFVQLHMPRKEGSNDDTKVPAGEDKLLQQLLHGFGQLAKGQWVTKLLHTALRQSGADRGRVLRDDQLSFAVAAELGMPHSEEGDLFADSVLRHTRATKGPVVVHDAIRSYWIRDNYIASLKPRSILCMPFSVPGEPSGFFLYLENQHVPGVFTERDLKVLELIATRIIYIHLIEGDLPGTETIEGTVEVQEGLVEPLTKRELEILTAISEGMSNKDIADQLGITETTVKTHVSRIFGKMGVKRRGQAVVRANELGLLRK</sequence>
<dbReference type="RefSeq" id="WP_120109973.1">
    <property type="nucleotide sequence ID" value="NZ_QXQB01000002.1"/>
</dbReference>
<dbReference type="CDD" id="cd06170">
    <property type="entry name" value="LuxR_C_like"/>
    <property type="match status" value="1"/>
</dbReference>
<dbReference type="Proteomes" id="UP000267798">
    <property type="component" value="Unassembled WGS sequence"/>
</dbReference>
<dbReference type="GO" id="GO:0003677">
    <property type="term" value="F:DNA binding"/>
    <property type="evidence" value="ECO:0007669"/>
    <property type="project" value="InterPro"/>
</dbReference>
<dbReference type="InterPro" id="IPR000719">
    <property type="entry name" value="Prot_kinase_dom"/>
</dbReference>
<dbReference type="PRINTS" id="PR00038">
    <property type="entry name" value="HTHLUXR"/>
</dbReference>
<dbReference type="EMBL" id="QXQB01000002">
    <property type="protein sequence ID" value="RJX40035.1"/>
    <property type="molecule type" value="Genomic_DNA"/>
</dbReference>
<dbReference type="InterPro" id="IPR029016">
    <property type="entry name" value="GAF-like_dom_sf"/>
</dbReference>
<dbReference type="SUPFAM" id="SSF56112">
    <property type="entry name" value="Protein kinase-like (PK-like)"/>
    <property type="match status" value="1"/>
</dbReference>
<dbReference type="InterPro" id="IPR041664">
    <property type="entry name" value="AAA_16"/>
</dbReference>
<dbReference type="InterPro" id="IPR000792">
    <property type="entry name" value="Tscrpt_reg_LuxR_C"/>
</dbReference>
<dbReference type="PANTHER" id="PTHR43642:SF1">
    <property type="entry name" value="HYBRID SIGNAL TRANSDUCTION HISTIDINE KINASE G"/>
    <property type="match status" value="1"/>
</dbReference>
<dbReference type="SUPFAM" id="SSF55781">
    <property type="entry name" value="GAF domain-like"/>
    <property type="match status" value="1"/>
</dbReference>
<keyword evidence="6" id="KW-1185">Reference proteome</keyword>
<reference evidence="5 6" key="1">
    <citation type="submission" date="2018-09" db="EMBL/GenBank/DDBJ databases">
        <title>Paenibacillus aracenensis nov. sp. isolated from a cave in southern Spain.</title>
        <authorList>
            <person name="Jurado V."/>
            <person name="Gutierrez-Patricio S."/>
            <person name="Gonzalez-Pimentel J.L."/>
            <person name="Miller A.Z."/>
            <person name="Laiz L."/>
            <person name="Saiz-Jimenez C."/>
        </authorList>
    </citation>
    <scope>NUCLEOTIDE SEQUENCE [LARGE SCALE GENOMIC DNA]</scope>
    <source>
        <strain evidence="5 6">JCM 19203</strain>
    </source>
</reference>
<comment type="caution">
    <text evidence="5">The sequence shown here is derived from an EMBL/GenBank/DDBJ whole genome shotgun (WGS) entry which is preliminary data.</text>
</comment>
<evidence type="ECO:0000256" key="1">
    <source>
        <dbReference type="ARBA" id="ARBA00023015"/>
    </source>
</evidence>
<keyword evidence="1" id="KW-0805">Transcription regulation</keyword>